<dbReference type="InterPro" id="IPR027417">
    <property type="entry name" value="P-loop_NTPase"/>
</dbReference>
<gene>
    <name evidence="2" type="ORF">EZS28_047917</name>
</gene>
<dbReference type="Proteomes" id="UP000324800">
    <property type="component" value="Unassembled WGS sequence"/>
</dbReference>
<accession>A0A5J4TDK9</accession>
<dbReference type="GO" id="GO:0016301">
    <property type="term" value="F:kinase activity"/>
    <property type="evidence" value="ECO:0007669"/>
    <property type="project" value="UniProtKB-KW"/>
</dbReference>
<keyword evidence="2" id="KW-0808">Transferase</keyword>
<name>A0A5J4TDK9_9EUKA</name>
<dbReference type="Gene3D" id="3.40.50.300">
    <property type="entry name" value="P-loop containing nucleotide triphosphate hydrolases"/>
    <property type="match status" value="1"/>
</dbReference>
<keyword evidence="2" id="KW-0418">Kinase</keyword>
<reference evidence="2 3" key="1">
    <citation type="submission" date="2019-03" db="EMBL/GenBank/DDBJ databases">
        <title>Single cell metagenomics reveals metabolic interactions within the superorganism composed of flagellate Streblomastix strix and complex community of Bacteroidetes bacteria on its surface.</title>
        <authorList>
            <person name="Treitli S.C."/>
            <person name="Kolisko M."/>
            <person name="Husnik F."/>
            <person name="Keeling P."/>
            <person name="Hampl V."/>
        </authorList>
    </citation>
    <scope>NUCLEOTIDE SEQUENCE [LARGE SCALE GENOMIC DNA]</scope>
    <source>
        <strain evidence="2">ST1C</strain>
    </source>
</reference>
<proteinExistence type="predicted"/>
<comment type="caution">
    <text evidence="2">The sequence shown here is derived from an EMBL/GenBank/DDBJ whole genome shotgun (WGS) entry which is preliminary data.</text>
</comment>
<evidence type="ECO:0000313" key="3">
    <source>
        <dbReference type="Proteomes" id="UP000324800"/>
    </source>
</evidence>
<feature type="compositionally biased region" description="Low complexity" evidence="1">
    <location>
        <begin position="9"/>
        <end position="39"/>
    </location>
</feature>
<feature type="non-terminal residue" evidence="2">
    <location>
        <position position="102"/>
    </location>
</feature>
<protein>
    <submittedName>
        <fullName evidence="2">Guanylate kinase</fullName>
    </submittedName>
</protein>
<dbReference type="SUPFAM" id="SSF52540">
    <property type="entry name" value="P-loop containing nucleoside triphosphate hydrolases"/>
    <property type="match status" value="1"/>
</dbReference>
<evidence type="ECO:0000256" key="1">
    <source>
        <dbReference type="SAM" id="MobiDB-lite"/>
    </source>
</evidence>
<sequence>MNKKEAPSTKKAAASTKKAAASTKKVASSTKKAAASTKKVTMDPHKLTQHSQPPKIEKKETETPIIKQDYSKIVVFSGPSGAGKSTIIQRIMNCIPNTFGFS</sequence>
<feature type="region of interest" description="Disordered" evidence="1">
    <location>
        <begin position="1"/>
        <end position="63"/>
    </location>
</feature>
<organism evidence="2 3">
    <name type="scientific">Streblomastix strix</name>
    <dbReference type="NCBI Taxonomy" id="222440"/>
    <lineage>
        <taxon>Eukaryota</taxon>
        <taxon>Metamonada</taxon>
        <taxon>Preaxostyla</taxon>
        <taxon>Oxymonadida</taxon>
        <taxon>Streblomastigidae</taxon>
        <taxon>Streblomastix</taxon>
    </lineage>
</organism>
<dbReference type="EMBL" id="SNRW01032793">
    <property type="protein sequence ID" value="KAA6356556.1"/>
    <property type="molecule type" value="Genomic_DNA"/>
</dbReference>
<dbReference type="AlphaFoldDB" id="A0A5J4TDK9"/>
<evidence type="ECO:0000313" key="2">
    <source>
        <dbReference type="EMBL" id="KAA6356556.1"/>
    </source>
</evidence>